<evidence type="ECO:0000313" key="1">
    <source>
        <dbReference type="EMBL" id="CAD5932038.1"/>
    </source>
</evidence>
<dbReference type="AlphaFoldDB" id="A0AAD1V5D1"/>
<dbReference type="EMBL" id="LR882963">
    <property type="protein sequence ID" value="CAD5932038.1"/>
    <property type="molecule type" value="Genomic_DNA"/>
</dbReference>
<sequence>MNSKAHTVTSYQADEKRTLGFAISFLVSVTLLGVL</sequence>
<evidence type="ECO:0000313" key="2">
    <source>
        <dbReference type="Proteomes" id="UP001153761"/>
    </source>
</evidence>
<proteinExistence type="predicted"/>
<organism evidence="1 2">
    <name type="scientific">Planktothrix agardhii</name>
    <name type="common">Oscillatoria agardhii</name>
    <dbReference type="NCBI Taxonomy" id="1160"/>
    <lineage>
        <taxon>Bacteria</taxon>
        <taxon>Bacillati</taxon>
        <taxon>Cyanobacteriota</taxon>
        <taxon>Cyanophyceae</taxon>
        <taxon>Oscillatoriophycideae</taxon>
        <taxon>Oscillatoriales</taxon>
        <taxon>Microcoleaceae</taxon>
        <taxon>Planktothrix</taxon>
    </lineage>
</organism>
<accession>A0AAD1V5D1</accession>
<reference evidence="1" key="1">
    <citation type="submission" date="2020-09" db="EMBL/GenBank/DDBJ databases">
        <authorList>
            <person name="Blom J."/>
        </authorList>
    </citation>
    <scope>NUCLEOTIDE SEQUENCE</scope>
    <source>
        <strain evidence="1">No.66</strain>
    </source>
</reference>
<name>A0AAD1V5D1_PLAAG</name>
<dbReference type="Proteomes" id="UP001153761">
    <property type="component" value="Chromosome"/>
</dbReference>
<protein>
    <submittedName>
        <fullName evidence="1">Uncharacterized protein</fullName>
    </submittedName>
</protein>
<gene>
    <name evidence="1" type="ORF">PANO66_01417</name>
</gene>